<dbReference type="EMBL" id="ACJM01000008">
    <property type="protein sequence ID" value="EEG77281.1"/>
    <property type="molecule type" value="Genomic_DNA"/>
</dbReference>
<evidence type="ECO:0000313" key="2">
    <source>
        <dbReference type="Proteomes" id="UP000006443"/>
    </source>
</evidence>
<protein>
    <submittedName>
        <fullName evidence="1">Uncharacterized protein</fullName>
    </submittedName>
</protein>
<dbReference type="AlphaFoldDB" id="C0GGX9"/>
<comment type="caution">
    <text evidence="1">The sequence shown here is derived from an EMBL/GenBank/DDBJ whole genome shotgun (WGS) entry which is preliminary data.</text>
</comment>
<evidence type="ECO:0000313" key="1">
    <source>
        <dbReference type="EMBL" id="EEG77281.1"/>
    </source>
</evidence>
<dbReference type="RefSeq" id="WP_008516660.1">
    <property type="nucleotide sequence ID" value="NZ_ACJM01000008.1"/>
</dbReference>
<name>C0GGX9_DETAL</name>
<accession>C0GGX9</accession>
<organism evidence="1 2">
    <name type="scientific">Dethiobacter alkaliphilus AHT 1</name>
    <dbReference type="NCBI Taxonomy" id="555088"/>
    <lineage>
        <taxon>Bacteria</taxon>
        <taxon>Bacillati</taxon>
        <taxon>Bacillota</taxon>
        <taxon>Dethiobacteria</taxon>
        <taxon>Dethiobacterales</taxon>
        <taxon>Dethiobacteraceae</taxon>
        <taxon>Dethiobacter</taxon>
    </lineage>
</organism>
<sequence>MEKNNESRVLTYVGGILHFYGVICFTDLQELVRERIGDNMGAVALRDILQTGVSQGRFSAVGDCYYDLEVADVEWVLAGQAKRDEIGYRPVSEEEAQYVAEGKLPLLWNENEKEFFRWLVTLCGGDAERAALLLLDYEAQIRNNLEPLQLAQEVVAELGLSESDEVRQAAAKVVALYKHVPLWTLKGWTPADVLYGD</sequence>
<keyword evidence="2" id="KW-1185">Reference proteome</keyword>
<dbReference type="Proteomes" id="UP000006443">
    <property type="component" value="Unassembled WGS sequence"/>
</dbReference>
<proteinExistence type="predicted"/>
<reference evidence="1 2" key="1">
    <citation type="submission" date="2009-02" db="EMBL/GenBank/DDBJ databases">
        <title>Sequencing of the draft genome and assembly of Dethiobacter alkaliphilus AHT 1.</title>
        <authorList>
            <consortium name="US DOE Joint Genome Institute (JGI-PGF)"/>
            <person name="Lucas S."/>
            <person name="Copeland A."/>
            <person name="Lapidus A."/>
            <person name="Glavina del Rio T."/>
            <person name="Dalin E."/>
            <person name="Tice H."/>
            <person name="Bruce D."/>
            <person name="Goodwin L."/>
            <person name="Pitluck S."/>
            <person name="Larimer F."/>
            <person name="Land M.L."/>
            <person name="Hauser L."/>
            <person name="Muyzer G."/>
        </authorList>
    </citation>
    <scope>NUCLEOTIDE SEQUENCE [LARGE SCALE GENOMIC DNA]</scope>
    <source>
        <strain evidence="1 2">AHT 1</strain>
    </source>
</reference>
<gene>
    <name evidence="1" type="ORF">DealDRAFT_1738</name>
</gene>
<dbReference type="OrthoDB" id="1888961at2"/>
<dbReference type="STRING" id="555088.DealDRAFT_1738"/>